<feature type="domain" description="Ig-like" evidence="9">
    <location>
        <begin position="175"/>
        <end position="261"/>
    </location>
</feature>
<evidence type="ECO:0000256" key="2">
    <source>
        <dbReference type="ARBA" id="ARBA00022692"/>
    </source>
</evidence>
<dbReference type="Proteomes" id="UP000009046">
    <property type="component" value="Unassembled WGS sequence"/>
</dbReference>
<evidence type="ECO:0000256" key="4">
    <source>
        <dbReference type="ARBA" id="ARBA00022737"/>
    </source>
</evidence>
<feature type="domain" description="Fibronectin type-III" evidence="10">
    <location>
        <begin position="700"/>
        <end position="791"/>
    </location>
</feature>
<keyword evidence="13" id="KW-1185">Reference proteome</keyword>
<evidence type="ECO:0000313" key="12">
    <source>
        <dbReference type="EnsemblMetazoa" id="PHUM175080-PA"/>
    </source>
</evidence>
<dbReference type="SUPFAM" id="SSF49265">
    <property type="entry name" value="Fibronectin type III"/>
    <property type="match status" value="2"/>
</dbReference>
<dbReference type="Pfam" id="PF00041">
    <property type="entry name" value="fn3"/>
    <property type="match status" value="2"/>
</dbReference>
<dbReference type="EMBL" id="AAZO01002031">
    <property type="status" value="NOT_ANNOTATED_CDS"/>
    <property type="molecule type" value="Genomic_DNA"/>
</dbReference>
<dbReference type="RefSeq" id="XP_002425130.1">
    <property type="nucleotide sequence ID" value="XM_002425085.1"/>
</dbReference>
<dbReference type="eggNOG" id="KOG4222">
    <property type="taxonomic scope" value="Eukaryota"/>
</dbReference>
<dbReference type="EMBL" id="AAZO01002033">
    <property type="status" value="NOT_ANNOTATED_CDS"/>
    <property type="molecule type" value="Genomic_DNA"/>
</dbReference>
<dbReference type="InterPro" id="IPR013783">
    <property type="entry name" value="Ig-like_fold"/>
</dbReference>
<dbReference type="Gene3D" id="2.60.40.10">
    <property type="entry name" value="Immunoglobulins"/>
    <property type="match status" value="8"/>
</dbReference>
<comment type="subcellular location">
    <subcellularLocation>
        <location evidence="1">Membrane</location>
        <topology evidence="1">Single-pass membrane protein</topology>
    </subcellularLocation>
</comment>
<dbReference type="HOGENOM" id="CLU_003227_2_0_1"/>
<keyword evidence="4" id="KW-0677">Repeat</keyword>
<dbReference type="KEGG" id="phu:Phum_PHUM175080"/>
<dbReference type="CTD" id="8236785"/>
<keyword evidence="7" id="KW-1015">Disulfide bond</keyword>
<dbReference type="InterPro" id="IPR036116">
    <property type="entry name" value="FN3_sf"/>
</dbReference>
<protein>
    <submittedName>
        <fullName evidence="11 12">Roundabout 1, 2, 3, putative</fullName>
    </submittedName>
</protein>
<sequence length="822" mass="89937">MLNCKAEGYPEPTIEWFKDGELVKSTKSSGAFLSMGSLFFFKGLHRRKDSTDEGVYWCIAKNSAGVAKSRNATLHLAVLREDFRAFPHNTRVALGETALLECGPPKGHPEPVVFWKKNGHVIDLDKNKRFRIVDGGNLAIQDVRQSDDGKYQCLAKNVVGTRESATALLKIHVKPFIIKGPVDAVVLAGNSVDFQCKVGGDPLPDVLWRRTAGAGNMPLGKVHITDDRSLRLDNVTPEDEGEYTCEADNDVGMISASATLVVYYQIVDLETDAQFECGADGNPRPSLFWSVEGNRSLYFPGAKVDRFKASNTPEGRILLTLHSATQNDSGIVVICSAVNPAGSASWKAKLIVMSPEDHPPPVIIQGPMNQTLPIKTIGIFPCRAIGNPSPIISWYRNGVPLVSGRDKINISESGNLVIQELERSDAGYYTCVASSVSGKSTWAAQLRVESPMNPNINFFRAPDASTFPGAPSRPQIVNKTQDSAAITWTRSPKIGASSLLGYQIELFSRETSTRNSSVNSGGWIISARRVSGPTYIQQHLQPGLTYRFLIRAENSHGCAVSEPVAIEVGNKKSLEDEDENEDERLLKEAKSTLFSSHVVDLVEAVAVSSTSIKLVWEILNSEFVEGFYIYSRALDGGNRGADSYSMLTVSQAGGALGFQVTGLAKYTRYEFFLVPFYKTVDGKPSNSKTTKTLEDVPSEPPIHMEAILLNSTAVHLRWKPPPTHTQNGIIRSYLVVVEGNGLNNLSVTTTSPSLLLTNLTAGITYNVRAAACTKPGVGPFSSPASLRLDPASRLLLLDHHLRFFFFFFTNVEYLILNLKQNY</sequence>
<dbReference type="InterPro" id="IPR036179">
    <property type="entry name" value="Ig-like_dom_sf"/>
</dbReference>
<evidence type="ECO:0000256" key="1">
    <source>
        <dbReference type="ARBA" id="ARBA00004167"/>
    </source>
</evidence>
<evidence type="ECO:0000256" key="3">
    <source>
        <dbReference type="ARBA" id="ARBA00022729"/>
    </source>
</evidence>
<dbReference type="GeneID" id="8236785"/>
<feature type="domain" description="Fibronectin type-III" evidence="10">
    <location>
        <begin position="597"/>
        <end position="695"/>
    </location>
</feature>
<dbReference type="EMBL" id="AAZO01002034">
    <property type="status" value="NOT_ANNOTATED_CDS"/>
    <property type="molecule type" value="Genomic_DNA"/>
</dbReference>
<dbReference type="STRING" id="121224.E0VG86"/>
<feature type="domain" description="Ig-like" evidence="9">
    <location>
        <begin position="360"/>
        <end position="449"/>
    </location>
</feature>
<keyword evidence="3" id="KW-0732">Signal</keyword>
<dbReference type="InterPro" id="IPR013098">
    <property type="entry name" value="Ig_I-set"/>
</dbReference>
<reference evidence="11" key="1">
    <citation type="submission" date="2007-04" db="EMBL/GenBank/DDBJ databases">
        <title>Annotation of Pediculus humanus corporis strain USDA.</title>
        <authorList>
            <person name="Kirkness E."/>
            <person name="Hannick L."/>
            <person name="Hass B."/>
            <person name="Bruggner R."/>
            <person name="Lawson D."/>
            <person name="Bidwell S."/>
            <person name="Joardar V."/>
            <person name="Caler E."/>
            <person name="Walenz B."/>
            <person name="Inman J."/>
            <person name="Schobel S."/>
            <person name="Galinsky K."/>
            <person name="Amedeo P."/>
            <person name="Strausberg R."/>
        </authorList>
    </citation>
    <scope>NUCLEOTIDE SEQUENCE</scope>
    <source>
        <strain evidence="11">USDA</strain>
    </source>
</reference>
<dbReference type="GO" id="GO:0007411">
    <property type="term" value="P:axon guidance"/>
    <property type="evidence" value="ECO:0007669"/>
    <property type="project" value="TreeGrafter"/>
</dbReference>
<reference evidence="12" key="3">
    <citation type="submission" date="2021-02" db="UniProtKB">
        <authorList>
            <consortium name="EnsemblMetazoa"/>
        </authorList>
    </citation>
    <scope>IDENTIFICATION</scope>
    <source>
        <strain evidence="12">USDA</strain>
    </source>
</reference>
<accession>E0VG86</accession>
<dbReference type="OMA" id="LTETWFM"/>
<dbReference type="PROSITE" id="PS50853">
    <property type="entry name" value="FN3"/>
    <property type="match status" value="3"/>
</dbReference>
<evidence type="ECO:0000256" key="7">
    <source>
        <dbReference type="ARBA" id="ARBA00023157"/>
    </source>
</evidence>
<keyword evidence="6" id="KW-0472">Membrane</keyword>
<dbReference type="SUPFAM" id="SSF48726">
    <property type="entry name" value="Immunoglobulin"/>
    <property type="match status" value="5"/>
</dbReference>
<dbReference type="FunFam" id="2.60.40.10:FF:001167">
    <property type="entry name" value="Roundabout 2, isoform B"/>
    <property type="match status" value="1"/>
</dbReference>
<feature type="domain" description="Ig-like" evidence="9">
    <location>
        <begin position="1"/>
        <end position="73"/>
    </location>
</feature>
<proteinExistence type="predicted"/>
<dbReference type="PANTHER" id="PTHR10075">
    <property type="entry name" value="BASIGIN RELATED"/>
    <property type="match status" value="1"/>
</dbReference>
<dbReference type="PROSITE" id="PS50835">
    <property type="entry name" value="IG_LIKE"/>
    <property type="match status" value="4"/>
</dbReference>
<keyword evidence="8" id="KW-0393">Immunoglobulin domain</keyword>
<dbReference type="AlphaFoldDB" id="E0VG86"/>
<organism>
    <name type="scientific">Pediculus humanus subsp. corporis</name>
    <name type="common">Body louse</name>
    <dbReference type="NCBI Taxonomy" id="121224"/>
    <lineage>
        <taxon>Eukaryota</taxon>
        <taxon>Metazoa</taxon>
        <taxon>Ecdysozoa</taxon>
        <taxon>Arthropoda</taxon>
        <taxon>Hexapoda</taxon>
        <taxon>Insecta</taxon>
        <taxon>Pterygota</taxon>
        <taxon>Neoptera</taxon>
        <taxon>Paraneoptera</taxon>
        <taxon>Psocodea</taxon>
        <taxon>Troctomorpha</taxon>
        <taxon>Phthiraptera</taxon>
        <taxon>Anoplura</taxon>
        <taxon>Pediculidae</taxon>
        <taxon>Pediculus</taxon>
    </lineage>
</organism>
<dbReference type="GO" id="GO:0098632">
    <property type="term" value="F:cell-cell adhesion mediator activity"/>
    <property type="evidence" value="ECO:0007669"/>
    <property type="project" value="TreeGrafter"/>
</dbReference>
<dbReference type="FunFam" id="2.60.40.10:FF:000948">
    <property type="entry name" value="Roundabout 1"/>
    <property type="match status" value="1"/>
</dbReference>
<dbReference type="InterPro" id="IPR007110">
    <property type="entry name" value="Ig-like_dom"/>
</dbReference>
<dbReference type="PANTHER" id="PTHR10075:SF100">
    <property type="entry name" value="FASCICLIN-2"/>
    <property type="match status" value="1"/>
</dbReference>
<dbReference type="InterPro" id="IPR003599">
    <property type="entry name" value="Ig_sub"/>
</dbReference>
<evidence type="ECO:0000259" key="10">
    <source>
        <dbReference type="PROSITE" id="PS50853"/>
    </source>
</evidence>
<evidence type="ECO:0000313" key="13">
    <source>
        <dbReference type="Proteomes" id="UP000009046"/>
    </source>
</evidence>
<evidence type="ECO:0000256" key="6">
    <source>
        <dbReference type="ARBA" id="ARBA00023136"/>
    </source>
</evidence>
<dbReference type="CDD" id="cd00063">
    <property type="entry name" value="FN3"/>
    <property type="match status" value="3"/>
</dbReference>
<dbReference type="EMBL" id="DS235132">
    <property type="protein sequence ID" value="EEB12392.1"/>
    <property type="molecule type" value="Genomic_DNA"/>
</dbReference>
<dbReference type="VEuPathDB" id="VectorBase:PHUM175080"/>
<dbReference type="EnsemblMetazoa" id="PHUM175080-RA">
    <property type="protein sequence ID" value="PHUM175080-PA"/>
    <property type="gene ID" value="PHUM175080"/>
</dbReference>
<dbReference type="Pfam" id="PF07679">
    <property type="entry name" value="I-set"/>
    <property type="match status" value="4"/>
</dbReference>
<reference evidence="11" key="2">
    <citation type="submission" date="2007-04" db="EMBL/GenBank/DDBJ databases">
        <title>The genome of the human body louse.</title>
        <authorList>
            <consortium name="The Human Body Louse Genome Consortium"/>
            <person name="Kirkness E."/>
            <person name="Walenz B."/>
            <person name="Hass B."/>
            <person name="Bruggner R."/>
            <person name="Strausberg R."/>
        </authorList>
    </citation>
    <scope>NUCLEOTIDE SEQUENCE</scope>
    <source>
        <strain evidence="11">USDA</strain>
    </source>
</reference>
<dbReference type="GO" id="GO:0070593">
    <property type="term" value="P:dendrite self-avoidance"/>
    <property type="evidence" value="ECO:0007669"/>
    <property type="project" value="TreeGrafter"/>
</dbReference>
<dbReference type="SMART" id="SM00408">
    <property type="entry name" value="IGc2"/>
    <property type="match status" value="5"/>
</dbReference>
<dbReference type="EMBL" id="AAZO01002030">
    <property type="status" value="NOT_ANNOTATED_CDS"/>
    <property type="molecule type" value="Genomic_DNA"/>
</dbReference>
<dbReference type="SMART" id="SM00060">
    <property type="entry name" value="FN3"/>
    <property type="match status" value="3"/>
</dbReference>
<dbReference type="FunFam" id="2.60.40.10:FF:000008">
    <property type="entry name" value="roundabout homolog 2 isoform X2"/>
    <property type="match status" value="1"/>
</dbReference>
<dbReference type="InParanoid" id="E0VG86"/>
<feature type="domain" description="Fibronectin type-III" evidence="10">
    <location>
        <begin position="470"/>
        <end position="576"/>
    </location>
</feature>
<dbReference type="InterPro" id="IPR003598">
    <property type="entry name" value="Ig_sub2"/>
</dbReference>
<evidence type="ECO:0000259" key="9">
    <source>
        <dbReference type="PROSITE" id="PS50835"/>
    </source>
</evidence>
<dbReference type="FunCoup" id="E0VG86">
    <property type="interactions" value="44"/>
</dbReference>
<dbReference type="Pfam" id="PF13927">
    <property type="entry name" value="Ig_3"/>
    <property type="match status" value="1"/>
</dbReference>
<keyword evidence="5" id="KW-1133">Transmembrane helix</keyword>
<evidence type="ECO:0000256" key="8">
    <source>
        <dbReference type="ARBA" id="ARBA00023319"/>
    </source>
</evidence>
<feature type="domain" description="Ig-like" evidence="9">
    <location>
        <begin position="81"/>
        <end position="170"/>
    </location>
</feature>
<dbReference type="EMBL" id="AAZO01002032">
    <property type="status" value="NOT_ANNOTATED_CDS"/>
    <property type="molecule type" value="Genomic_DNA"/>
</dbReference>
<keyword evidence="2" id="KW-0812">Transmembrane</keyword>
<dbReference type="InterPro" id="IPR003961">
    <property type="entry name" value="FN3_dom"/>
</dbReference>
<evidence type="ECO:0000256" key="5">
    <source>
        <dbReference type="ARBA" id="ARBA00022989"/>
    </source>
</evidence>
<name>E0VG86_PEDHC</name>
<dbReference type="GO" id="GO:0030424">
    <property type="term" value="C:axon"/>
    <property type="evidence" value="ECO:0007669"/>
    <property type="project" value="TreeGrafter"/>
</dbReference>
<dbReference type="SMART" id="SM00409">
    <property type="entry name" value="IG"/>
    <property type="match status" value="4"/>
</dbReference>
<dbReference type="GO" id="GO:0007156">
    <property type="term" value="P:homophilic cell adhesion via plasma membrane adhesion molecules"/>
    <property type="evidence" value="ECO:0007669"/>
    <property type="project" value="TreeGrafter"/>
</dbReference>
<dbReference type="FunFam" id="2.60.40.10:FF:000053">
    <property type="entry name" value="Roundabout guidance receptor 1"/>
    <property type="match status" value="1"/>
</dbReference>
<evidence type="ECO:0000313" key="11">
    <source>
        <dbReference type="EMBL" id="EEB12392.1"/>
    </source>
</evidence>
<gene>
    <name evidence="12" type="primary">8236785</name>
    <name evidence="11" type="ORF">Phum_PHUM175080</name>
</gene>
<dbReference type="GO" id="GO:0005886">
    <property type="term" value="C:plasma membrane"/>
    <property type="evidence" value="ECO:0007669"/>
    <property type="project" value="TreeGrafter"/>
</dbReference>
<dbReference type="OrthoDB" id="428111at2759"/>